<feature type="compositionally biased region" description="Low complexity" evidence="1">
    <location>
        <begin position="745"/>
        <end position="762"/>
    </location>
</feature>
<feature type="compositionally biased region" description="Pro residues" evidence="1">
    <location>
        <begin position="794"/>
        <end position="807"/>
    </location>
</feature>
<dbReference type="WBParaSite" id="ALUE_0001478301-mRNA-1">
    <property type="protein sequence ID" value="ALUE_0001478301-mRNA-1"/>
    <property type="gene ID" value="ALUE_0001478301"/>
</dbReference>
<evidence type="ECO:0000313" key="3">
    <source>
        <dbReference type="Proteomes" id="UP000036681"/>
    </source>
</evidence>
<evidence type="ECO:0000256" key="1">
    <source>
        <dbReference type="SAM" id="MobiDB-lite"/>
    </source>
</evidence>
<feature type="compositionally biased region" description="Polar residues" evidence="1">
    <location>
        <begin position="468"/>
        <end position="478"/>
    </location>
</feature>
<feature type="compositionally biased region" description="Polar residues" evidence="1">
    <location>
        <begin position="768"/>
        <end position="791"/>
    </location>
</feature>
<dbReference type="Pfam" id="PF02205">
    <property type="entry name" value="WH2"/>
    <property type="match status" value="1"/>
</dbReference>
<dbReference type="PROSITE" id="PS51082">
    <property type="entry name" value="WH2"/>
    <property type="match status" value="1"/>
</dbReference>
<feature type="compositionally biased region" description="Low complexity" evidence="1">
    <location>
        <begin position="597"/>
        <end position="612"/>
    </location>
</feature>
<proteinExistence type="predicted"/>
<feature type="domain" description="WH2" evidence="2">
    <location>
        <begin position="119"/>
        <end position="136"/>
    </location>
</feature>
<sequence length="1086" mass="117655">MFRRKEGIPPDLPLLGYAYYVGRRISTEIRQGCRLRPTKTIDKSKPIILVEGESLNPMLSQRREPSPSAPMPPPLPTVDAPPPPLTGVPPPPPLVKKQRNLKPITNPALLKLGGKTEVNRDELMKAIRGGVRLRKVTTNDKSGPIIEDYEGVTRSRSSRGSSPLGNEYQSDDAYESAQSSLSPLSTSPDLRSYRSESSSFQQNGQQRSEESQTVIAKPHSTCFHEEPRYAIPTIAEPPPPPPPPPPSLSNYGPPSSTPIDSMPGHQNTFSSNEASVNGTEIATDAALQKPKKADEHYTSPIPTREMIEAEIPTGSAANRIKLLNSMHNRAQSQSPVRQLHRPVIQRNMQPIDPPPPQHQEAAPNTSENVARPSGFPGGRLANRSFSDVNSIKMMAQRFDNNPSSTTESNVNNSDGVYQPPMKISISNGNFQSTLTTDPSAKLVSSRNDIQKPIPGKWMPPPRCFIGNKLQQAPSTQDARTYRPMRRELSLPKSPEEEPASDSANIPPKPQPSKIASQRWPPEQPSSQKTLNIASKVFMRNANQFAETTNDSSNVTTNEQPQRSHGSSVAFLKSQLAQAGVDSQRAASPVQRSPSPLQRPTQSSARSSSPSQPVAFSTRSSSQSQPASVLTAASSFGRVSSPVPSNTESSAIRRAASPIQRSSLRTASPVSYTARCTPAQRNDSSSSSAQYAQVHQVAPPSHTAHNTHIQRIYASTHDAPDVDMEASNKDSVIYVEPSSRNAPLPDSSFSTSSQTSLRSTDLSILPTPTIATSNSNSRNVSPSYATPIQVNTDELPPPIPASEPPNAPHSPVHFSSRSSGSEEVHPQSPTKTGTGPYRYVKQPNQGTSSNSTYSTLSSQSLISPTSTAQSNASSAELSVSSAYSPNSASSISPSTSVSGGSLRSSNHNFENSLGSIGRRQTPVGASDDEQRSEAIINEPVYSQPIPRTIFIRNVGARPASPLEQTQYDNNERRQWTTVSNDQSNPRLESLKAQRIDSKTYSIPINAPWYTPQVGKAEPAASDTAHFAGARSNDPLSHQGVGRAHRIIIGVNDPIQQRFANENPETLRSSFKFAIDLESDEPLRIVQR</sequence>
<accession>A0A0M3IAX5</accession>
<name>A0A0M3IAX5_ASCLU</name>
<feature type="region of interest" description="Disordered" evidence="1">
    <location>
        <begin position="346"/>
        <end position="383"/>
    </location>
</feature>
<feature type="compositionally biased region" description="Polar residues" evidence="1">
    <location>
        <begin position="678"/>
        <end position="690"/>
    </location>
</feature>
<feature type="compositionally biased region" description="Pro residues" evidence="1">
    <location>
        <begin position="235"/>
        <end position="247"/>
    </location>
</feature>
<feature type="compositionally biased region" description="Polar residues" evidence="1">
    <location>
        <begin position="545"/>
        <end position="566"/>
    </location>
</feature>
<feature type="region of interest" description="Disordered" evidence="1">
    <location>
        <begin position="141"/>
        <end position="302"/>
    </location>
</feature>
<evidence type="ECO:0000313" key="4">
    <source>
        <dbReference type="WBParaSite" id="ALUE_0001478301-mRNA-1"/>
    </source>
</evidence>
<feature type="compositionally biased region" description="Low complexity" evidence="1">
    <location>
        <begin position="882"/>
        <end position="905"/>
    </location>
</feature>
<evidence type="ECO:0000259" key="2">
    <source>
        <dbReference type="PROSITE" id="PS51082"/>
    </source>
</evidence>
<feature type="compositionally biased region" description="Polar residues" evidence="1">
    <location>
        <begin position="436"/>
        <end position="447"/>
    </location>
</feature>
<protein>
    <submittedName>
        <fullName evidence="4">WH2 domain-containing protein</fullName>
    </submittedName>
</protein>
<feature type="compositionally biased region" description="Basic and acidic residues" evidence="1">
    <location>
        <begin position="484"/>
        <end position="495"/>
    </location>
</feature>
<organism evidence="3 4">
    <name type="scientific">Ascaris lumbricoides</name>
    <name type="common">Giant roundworm</name>
    <dbReference type="NCBI Taxonomy" id="6252"/>
    <lineage>
        <taxon>Eukaryota</taxon>
        <taxon>Metazoa</taxon>
        <taxon>Ecdysozoa</taxon>
        <taxon>Nematoda</taxon>
        <taxon>Chromadorea</taxon>
        <taxon>Rhabditida</taxon>
        <taxon>Spirurina</taxon>
        <taxon>Ascaridomorpha</taxon>
        <taxon>Ascaridoidea</taxon>
        <taxon>Ascarididae</taxon>
        <taxon>Ascaris</taxon>
    </lineage>
</organism>
<feature type="region of interest" description="Disordered" evidence="1">
    <location>
        <begin position="882"/>
        <end position="929"/>
    </location>
</feature>
<feature type="compositionally biased region" description="Pro residues" evidence="1">
    <location>
        <begin position="67"/>
        <end position="94"/>
    </location>
</feature>
<feature type="region of interest" description="Disordered" evidence="1">
    <location>
        <begin position="545"/>
        <end position="690"/>
    </location>
</feature>
<feature type="compositionally biased region" description="Polar residues" evidence="1">
    <location>
        <begin position="248"/>
        <end position="280"/>
    </location>
</feature>
<feature type="region of interest" description="Disordered" evidence="1">
    <location>
        <begin position="56"/>
        <end position="102"/>
    </location>
</feature>
<feature type="compositionally biased region" description="Polar residues" evidence="1">
    <location>
        <begin position="625"/>
        <end position="649"/>
    </location>
</feature>
<dbReference type="Proteomes" id="UP000036681">
    <property type="component" value="Unplaced"/>
</dbReference>
<feature type="compositionally biased region" description="Polar residues" evidence="1">
    <location>
        <begin position="195"/>
        <end position="214"/>
    </location>
</feature>
<reference evidence="4" key="1">
    <citation type="submission" date="2017-02" db="UniProtKB">
        <authorList>
            <consortium name="WormBaseParasite"/>
        </authorList>
    </citation>
    <scope>IDENTIFICATION</scope>
</reference>
<feature type="compositionally biased region" description="Polar residues" evidence="1">
    <location>
        <begin position="658"/>
        <end position="670"/>
    </location>
</feature>
<dbReference type="GO" id="GO:0003779">
    <property type="term" value="F:actin binding"/>
    <property type="evidence" value="ECO:0007669"/>
    <property type="project" value="InterPro"/>
</dbReference>
<feature type="region of interest" description="Disordered" evidence="1">
    <location>
        <begin position="736"/>
        <end position="856"/>
    </location>
</feature>
<keyword evidence="3" id="KW-1185">Reference proteome</keyword>
<dbReference type="AlphaFoldDB" id="A0A0M3IAX5"/>
<dbReference type="SMART" id="SM00246">
    <property type="entry name" value="WH2"/>
    <property type="match status" value="2"/>
</dbReference>
<feature type="region of interest" description="Disordered" evidence="1">
    <location>
        <begin position="436"/>
        <end position="526"/>
    </location>
</feature>
<feature type="compositionally biased region" description="Low complexity" evidence="1">
    <location>
        <begin position="846"/>
        <end position="856"/>
    </location>
</feature>
<feature type="compositionally biased region" description="Low complexity" evidence="1">
    <location>
        <begin position="176"/>
        <end position="190"/>
    </location>
</feature>
<dbReference type="InterPro" id="IPR003124">
    <property type="entry name" value="WH2_dom"/>
</dbReference>